<dbReference type="Bgee" id="ENSGGOG00000003350">
    <property type="expression patterns" value="Expressed in adult mammalian kidney and 5 other cell types or tissues"/>
</dbReference>
<dbReference type="EMBL" id="CABD030065104">
    <property type="status" value="NOT_ANNOTATED_CDS"/>
    <property type="molecule type" value="Genomic_DNA"/>
</dbReference>
<reference evidence="1" key="3">
    <citation type="submission" date="2025-08" db="UniProtKB">
        <authorList>
            <consortium name="Ensembl"/>
        </authorList>
    </citation>
    <scope>IDENTIFICATION</scope>
</reference>
<keyword evidence="2" id="KW-1185">Reference proteome</keyword>
<evidence type="ECO:0000313" key="1">
    <source>
        <dbReference type="Ensembl" id="ENSGGOP00000030897.1"/>
    </source>
</evidence>
<proteinExistence type="predicted"/>
<accession>A0A2I2Y7M4</accession>
<gene>
    <name evidence="1" type="primary">FAM120AOS</name>
</gene>
<dbReference type="Ensembl" id="ENSGGOT00000049742.1">
    <property type="protein sequence ID" value="ENSGGOP00000030897.1"/>
    <property type="gene ID" value="ENSGGOG00000003350.3"/>
</dbReference>
<evidence type="ECO:0000313" key="2">
    <source>
        <dbReference type="Proteomes" id="UP000001519"/>
    </source>
</evidence>
<organism evidence="1 2">
    <name type="scientific">Gorilla gorilla gorilla</name>
    <name type="common">Western lowland gorilla</name>
    <dbReference type="NCBI Taxonomy" id="9595"/>
    <lineage>
        <taxon>Eukaryota</taxon>
        <taxon>Metazoa</taxon>
        <taxon>Chordata</taxon>
        <taxon>Craniata</taxon>
        <taxon>Vertebrata</taxon>
        <taxon>Euteleostomi</taxon>
        <taxon>Mammalia</taxon>
        <taxon>Eutheria</taxon>
        <taxon>Euarchontoglires</taxon>
        <taxon>Primates</taxon>
        <taxon>Haplorrhini</taxon>
        <taxon>Catarrhini</taxon>
        <taxon>Hominidae</taxon>
        <taxon>Gorilla</taxon>
    </lineage>
</organism>
<reference evidence="1" key="4">
    <citation type="submission" date="2025-09" db="UniProtKB">
        <authorList>
            <consortium name="Ensembl"/>
        </authorList>
    </citation>
    <scope>IDENTIFICATION</scope>
</reference>
<dbReference type="GeneTree" id="ENSGT00390000001747"/>
<dbReference type="Proteomes" id="UP000001519">
    <property type="component" value="Chromosome 9"/>
</dbReference>
<dbReference type="AlphaFoldDB" id="A0A2I2Y7M4"/>
<name>A0A2I2Y7M4_GORGO</name>
<protein>
    <submittedName>
        <fullName evidence="1">Family with sequence similarity 120 member A opposite strand</fullName>
    </submittedName>
</protein>
<dbReference type="EMBL" id="CABD030065105">
    <property type="status" value="NOT_ANNOTATED_CDS"/>
    <property type="molecule type" value="Genomic_DNA"/>
</dbReference>
<reference evidence="2" key="1">
    <citation type="submission" date="2011-05" db="EMBL/GenBank/DDBJ databases">
        <title>Insights into the evolution of the great apes provided by the gorilla genome.</title>
        <authorList>
            <person name="Scally A."/>
        </authorList>
    </citation>
    <scope>NUCLEOTIDE SEQUENCE [LARGE SCALE GENOMIC DNA]</scope>
</reference>
<sequence length="74" mass="7955">MQFRGGNLCRGAGCNRQAVAGQLLPSTWSLHAHGLAKEAPILPVKKISRSCSVNNKVSKKTTKPPTLRSFLSPI</sequence>
<reference evidence="1 2" key="2">
    <citation type="journal article" date="2012" name="Nature">
        <title>Insights into hominid evolution from the gorilla genome sequence.</title>
        <authorList>
            <person name="Scally A."/>
            <person name="Dutheil J.Y."/>
            <person name="Hillier L.W."/>
            <person name="Jordan G.E."/>
            <person name="Goodhead I."/>
            <person name="Herrero J."/>
            <person name="Hobolth A."/>
            <person name="Lappalainen T."/>
            <person name="Mailund T."/>
            <person name="Marques-Bonet T."/>
            <person name="McCarthy S."/>
            <person name="Montgomery S.H."/>
            <person name="Schwalie P.C."/>
            <person name="Tang Y.A."/>
            <person name="Ward M.C."/>
            <person name="Xue Y."/>
            <person name="Yngvadottir B."/>
            <person name="Alkan C."/>
            <person name="Andersen L.N."/>
            <person name="Ayub Q."/>
            <person name="Ball E.V."/>
            <person name="Beal K."/>
            <person name="Bradley B.J."/>
            <person name="Chen Y."/>
            <person name="Clee C.M."/>
            <person name="Fitzgerald S."/>
            <person name="Graves T.A."/>
            <person name="Gu Y."/>
            <person name="Heath P."/>
            <person name="Heger A."/>
            <person name="Karakoc E."/>
            <person name="Kolb-Kokocinski A."/>
            <person name="Laird G.K."/>
            <person name="Lunter G."/>
            <person name="Meader S."/>
            <person name="Mort M."/>
            <person name="Mullikin J.C."/>
            <person name="Munch K."/>
            <person name="O'Connor T.D."/>
            <person name="Phillips A.D."/>
            <person name="Prado-Martinez J."/>
            <person name="Rogers A.S."/>
            <person name="Sajjadian S."/>
            <person name="Schmidt D."/>
            <person name="Shaw K."/>
            <person name="Simpson J.T."/>
            <person name="Stenson P.D."/>
            <person name="Turner D.J."/>
            <person name="Vigilant L."/>
            <person name="Vilella A.J."/>
            <person name="Whitener W."/>
            <person name="Zhu B."/>
            <person name="Cooper D.N."/>
            <person name="de Jong P."/>
            <person name="Dermitzakis E.T."/>
            <person name="Eichler E.E."/>
            <person name="Flicek P."/>
            <person name="Goldman N."/>
            <person name="Mundy N.I."/>
            <person name="Ning Z."/>
            <person name="Odom D.T."/>
            <person name="Ponting C.P."/>
            <person name="Quail M.A."/>
            <person name="Ryder O.A."/>
            <person name="Searle S.M."/>
            <person name="Warren W.C."/>
            <person name="Wilson R.K."/>
            <person name="Schierup M.H."/>
            <person name="Rogers J."/>
            <person name="Tyler-Smith C."/>
            <person name="Durbin R."/>
        </authorList>
    </citation>
    <scope>NUCLEOTIDE SEQUENCE [LARGE SCALE GENOMIC DNA]</scope>
</reference>